<evidence type="ECO:0000313" key="1">
    <source>
        <dbReference type="EMBL" id="BCO28939.1"/>
    </source>
</evidence>
<reference evidence="1 2" key="1">
    <citation type="journal article" date="2021" name="Microbiol. Spectr.">
        <title>A Single Bacterium Capable of Oxidation and Reduction of Iron at Circumneutral pH.</title>
        <authorList>
            <person name="Kato S."/>
            <person name="Ohkuma M."/>
        </authorList>
    </citation>
    <scope>NUCLEOTIDE SEQUENCE [LARGE SCALE GENOMIC DNA]</scope>
    <source>
        <strain evidence="1 2">MIZ03</strain>
    </source>
</reference>
<accession>A0ABN6DDB5</accession>
<sequence>MIVKSELPHIALAITRLTVFLSDGRTWQRLAGVRIISR</sequence>
<name>A0ABN6DDB5_9BURK</name>
<evidence type="ECO:0000313" key="2">
    <source>
        <dbReference type="Proteomes" id="UP000824366"/>
    </source>
</evidence>
<keyword evidence="2" id="KW-1185">Reference proteome</keyword>
<proteinExistence type="predicted"/>
<dbReference type="EMBL" id="AP024238">
    <property type="protein sequence ID" value="BCO28939.1"/>
    <property type="molecule type" value="Genomic_DNA"/>
</dbReference>
<gene>
    <name evidence="1" type="ORF">MIZ03_3849</name>
</gene>
<protein>
    <submittedName>
        <fullName evidence="1">Uncharacterized protein</fullName>
    </submittedName>
</protein>
<dbReference type="Proteomes" id="UP000824366">
    <property type="component" value="Chromosome"/>
</dbReference>
<organism evidence="1 2">
    <name type="scientific">Rhodoferax lithotrophicus</name>
    <dbReference type="NCBI Taxonomy" id="2798804"/>
    <lineage>
        <taxon>Bacteria</taxon>
        <taxon>Pseudomonadati</taxon>
        <taxon>Pseudomonadota</taxon>
        <taxon>Betaproteobacteria</taxon>
        <taxon>Burkholderiales</taxon>
        <taxon>Comamonadaceae</taxon>
        <taxon>Rhodoferax</taxon>
    </lineage>
</organism>